<keyword evidence="3" id="KW-1185">Reference proteome</keyword>
<organism evidence="2 3">
    <name type="scientific">Phytophthora oleae</name>
    <dbReference type="NCBI Taxonomy" id="2107226"/>
    <lineage>
        <taxon>Eukaryota</taxon>
        <taxon>Sar</taxon>
        <taxon>Stramenopiles</taxon>
        <taxon>Oomycota</taxon>
        <taxon>Peronosporomycetes</taxon>
        <taxon>Peronosporales</taxon>
        <taxon>Peronosporaceae</taxon>
        <taxon>Phytophthora</taxon>
    </lineage>
</organism>
<dbReference type="InterPro" id="IPR052701">
    <property type="entry name" value="GAG_Ulvan_Degrading_Sulfatases"/>
</dbReference>
<gene>
    <name evidence="2" type="ORF">V7S43_005576</name>
</gene>
<evidence type="ECO:0000259" key="1">
    <source>
        <dbReference type="Pfam" id="PF00884"/>
    </source>
</evidence>
<evidence type="ECO:0000313" key="2">
    <source>
        <dbReference type="EMBL" id="KAL3669193.1"/>
    </source>
</evidence>
<proteinExistence type="predicted"/>
<dbReference type="Pfam" id="PF00884">
    <property type="entry name" value="Sulfatase"/>
    <property type="match status" value="1"/>
</dbReference>
<comment type="caution">
    <text evidence="2">The sequence shown here is derived from an EMBL/GenBank/DDBJ whole genome shotgun (WGS) entry which is preliminary data.</text>
</comment>
<dbReference type="InterPro" id="IPR000917">
    <property type="entry name" value="Sulfatase_N"/>
</dbReference>
<dbReference type="Proteomes" id="UP001632037">
    <property type="component" value="Unassembled WGS sequence"/>
</dbReference>
<dbReference type="PANTHER" id="PTHR43751:SF3">
    <property type="entry name" value="SULFATASE N-TERMINAL DOMAIN-CONTAINING PROTEIN"/>
    <property type="match status" value="1"/>
</dbReference>
<reference evidence="2 3" key="1">
    <citation type="submission" date="2024-09" db="EMBL/GenBank/DDBJ databases">
        <title>Genome sequencing and assembly of Phytophthora oleae, isolate VK10A, causative agent of rot of olive drupes.</title>
        <authorList>
            <person name="Conti Taguali S."/>
            <person name="Riolo M."/>
            <person name="La Spada F."/>
            <person name="Cacciola S.O."/>
            <person name="Dionisio G."/>
        </authorList>
    </citation>
    <scope>NUCLEOTIDE SEQUENCE [LARGE SCALE GENOMIC DNA]</scope>
    <source>
        <strain evidence="2 3">VK10A</strain>
    </source>
</reference>
<name>A0ABD3FR78_9STRA</name>
<dbReference type="PANTHER" id="PTHR43751">
    <property type="entry name" value="SULFATASE"/>
    <property type="match status" value="1"/>
</dbReference>
<dbReference type="Gene3D" id="3.40.720.10">
    <property type="entry name" value="Alkaline Phosphatase, subunit A"/>
    <property type="match status" value="1"/>
</dbReference>
<evidence type="ECO:0000313" key="3">
    <source>
        <dbReference type="Proteomes" id="UP001632037"/>
    </source>
</evidence>
<protein>
    <recommendedName>
        <fullName evidence="1">Sulfatase N-terminal domain-containing protein</fullName>
    </recommendedName>
</protein>
<accession>A0ABD3FR78</accession>
<sequence length="237" mass="27187">MPFQKRPKCYAEAEKPDFSALYEGEEYADLIKNYLEMRYFTDLELGKFMDRMAEEGILNDTIVIISGDHGQAPEFGYDKPVLRDLSANRVAGALVAEGRLGQFTGLKFEDVAEQYDILNTLADITGIPEEGFLQDGVGRSLKHKVPFGKRVVFSNNSSHKMSVVRGNKRLQYERHSTKVLLHDARTDHEMENDLFPDLSAEEQEEWMAWRSKGRWINTYYTTRWDQKCLLTECGVAA</sequence>
<feature type="domain" description="Sulfatase N-terminal" evidence="1">
    <location>
        <begin position="25"/>
        <end position="73"/>
    </location>
</feature>
<dbReference type="EMBL" id="JBIMZQ010000009">
    <property type="protein sequence ID" value="KAL3669193.1"/>
    <property type="molecule type" value="Genomic_DNA"/>
</dbReference>
<dbReference type="SUPFAM" id="SSF53649">
    <property type="entry name" value="Alkaline phosphatase-like"/>
    <property type="match status" value="1"/>
</dbReference>
<dbReference type="AlphaFoldDB" id="A0ABD3FR78"/>
<dbReference type="InterPro" id="IPR017850">
    <property type="entry name" value="Alkaline_phosphatase_core_sf"/>
</dbReference>